<evidence type="ECO:0008006" key="3">
    <source>
        <dbReference type="Google" id="ProtNLM"/>
    </source>
</evidence>
<dbReference type="GO" id="GO:0005975">
    <property type="term" value="P:carbohydrate metabolic process"/>
    <property type="evidence" value="ECO:0007669"/>
    <property type="project" value="InterPro"/>
</dbReference>
<sequence length="274" mass="30781">MKDASLEWIAFSVDLEPNKDDSMDGIREAMEWFDQTIPRGTVYATHRIARELPEVVSMLAEDHEIAVHVHPREFGHEDDDLAALEPDRQRELIADTRVAVAEAAGLDERDLTAFRAGRHKASPATLSVLADLGFELDASVNVRYREHMPADVADRVAPFVHESGLVELPTTYSEPPLLSRVGVRAGLGGNVTATAHELRSDRLFCCGSRALSWLLEETASVFSMYMHPYDATEYHEELQNNGQIFRKRIENLFRTRRPTEFLTASSISTDTTMI</sequence>
<dbReference type="AlphaFoldDB" id="A0A256JK32"/>
<dbReference type="EMBL" id="NHPA01000028">
    <property type="protein sequence ID" value="OYR68906.1"/>
    <property type="molecule type" value="Genomic_DNA"/>
</dbReference>
<gene>
    <name evidence="1" type="ORF">DJ79_04605</name>
</gene>
<accession>A0A256JK32</accession>
<evidence type="ECO:0000313" key="2">
    <source>
        <dbReference type="Proteomes" id="UP000215607"/>
    </source>
</evidence>
<reference evidence="1 2" key="1">
    <citation type="journal article" date="2014" name="Front. Microbiol.">
        <title>Population and genomic analysis of the genus Halorubrum.</title>
        <authorList>
            <person name="Fullmer M.S."/>
            <person name="Soucy S.M."/>
            <person name="Swithers K.S."/>
            <person name="Makkay A.M."/>
            <person name="Wheeler R."/>
            <person name="Ventosa A."/>
            <person name="Gogarten J.P."/>
            <person name="Papke R.T."/>
        </authorList>
    </citation>
    <scope>NUCLEOTIDE SEQUENCE [LARGE SCALE GENOMIC DNA]</scope>
    <source>
        <strain evidence="1 2">Ga2p</strain>
    </source>
</reference>
<comment type="caution">
    <text evidence="1">The sequence shown here is derived from an EMBL/GenBank/DDBJ whole genome shotgun (WGS) entry which is preliminary data.</text>
</comment>
<dbReference type="Proteomes" id="UP000215607">
    <property type="component" value="Unassembled WGS sequence"/>
</dbReference>
<protein>
    <recommendedName>
        <fullName evidence="3">NodB homology domain-containing protein</fullName>
    </recommendedName>
</protein>
<dbReference type="Gene3D" id="3.20.20.370">
    <property type="entry name" value="Glycoside hydrolase/deacetylase"/>
    <property type="match status" value="1"/>
</dbReference>
<organism evidence="1 2">
    <name type="scientific">Halorubrum ezzemoulense</name>
    <name type="common">Halorubrum chaoviator</name>
    <dbReference type="NCBI Taxonomy" id="337243"/>
    <lineage>
        <taxon>Archaea</taxon>
        <taxon>Methanobacteriati</taxon>
        <taxon>Methanobacteriota</taxon>
        <taxon>Stenosarchaea group</taxon>
        <taxon>Halobacteria</taxon>
        <taxon>Halobacteriales</taxon>
        <taxon>Haloferacaceae</taxon>
        <taxon>Halorubrum</taxon>
    </lineage>
</organism>
<evidence type="ECO:0000313" key="1">
    <source>
        <dbReference type="EMBL" id="OYR68906.1"/>
    </source>
</evidence>
<dbReference type="SUPFAM" id="SSF88713">
    <property type="entry name" value="Glycoside hydrolase/deacetylase"/>
    <property type="match status" value="1"/>
</dbReference>
<dbReference type="RefSeq" id="WP_094592733.1">
    <property type="nucleotide sequence ID" value="NZ_NHPA01000028.1"/>
</dbReference>
<dbReference type="InterPro" id="IPR011330">
    <property type="entry name" value="Glyco_hydro/deAcase_b/a-brl"/>
</dbReference>
<proteinExistence type="predicted"/>
<name>A0A256JK32_HALEZ</name>